<accession>A0ABV2AQV7</accession>
<keyword evidence="2" id="KW-1185">Reference proteome</keyword>
<evidence type="ECO:0000313" key="2">
    <source>
        <dbReference type="Proteomes" id="UP001439008"/>
    </source>
</evidence>
<protein>
    <submittedName>
        <fullName evidence="1">Uncharacterized protein</fullName>
    </submittedName>
</protein>
<organism evidence="1 2">
    <name type="scientific">Bonamia ostreae</name>
    <dbReference type="NCBI Taxonomy" id="126728"/>
    <lineage>
        <taxon>Eukaryota</taxon>
        <taxon>Sar</taxon>
        <taxon>Rhizaria</taxon>
        <taxon>Endomyxa</taxon>
        <taxon>Ascetosporea</taxon>
        <taxon>Haplosporida</taxon>
        <taxon>Bonamia</taxon>
    </lineage>
</organism>
<gene>
    <name evidence="1" type="ORF">MHBO_003578</name>
</gene>
<evidence type="ECO:0000313" key="1">
    <source>
        <dbReference type="EMBL" id="MES1922060.1"/>
    </source>
</evidence>
<sequence length="236" mass="28081">MLILSKWRTIFRQNKLLQINFKTRLLISSISNNPVLIEKRKSKNKKSVVNENNSIEKITEILENFANCKNLEKKNIKQLLFIKNSLNKLSEKNFAKLLSIIEANFALFSQNSEWVKIITILISNSEYDGFKEFWGELLAKNYNTIFKSKEFLWMNWYLEYIDKAKYPTFYMKIKENEFLLTSKLSETIKFCSEYAICAYNHNDLEFENFVQKNFVEICNNAQSFKIISVFNFSRKL</sequence>
<dbReference type="EMBL" id="JBDODL010002156">
    <property type="protein sequence ID" value="MES1922060.1"/>
    <property type="molecule type" value="Genomic_DNA"/>
</dbReference>
<dbReference type="Proteomes" id="UP001439008">
    <property type="component" value="Unassembled WGS sequence"/>
</dbReference>
<proteinExistence type="predicted"/>
<name>A0ABV2AQV7_9EUKA</name>
<reference evidence="1 2" key="1">
    <citation type="journal article" date="2024" name="BMC Biol.">
        <title>Comparative genomics of Ascetosporea gives new insight into the evolutionary basis for animal parasitism in Rhizaria.</title>
        <authorList>
            <person name="Hiltunen Thoren M."/>
            <person name="Onut-Brannstrom I."/>
            <person name="Alfjorden A."/>
            <person name="Peckova H."/>
            <person name="Swords F."/>
            <person name="Hooper C."/>
            <person name="Holzer A.S."/>
            <person name="Bass D."/>
            <person name="Burki F."/>
        </authorList>
    </citation>
    <scope>NUCLEOTIDE SEQUENCE [LARGE SCALE GENOMIC DNA]</scope>
    <source>
        <strain evidence="1">20-A016</strain>
    </source>
</reference>
<comment type="caution">
    <text evidence="1">The sequence shown here is derived from an EMBL/GenBank/DDBJ whole genome shotgun (WGS) entry which is preliminary data.</text>
</comment>